<reference evidence="1" key="1">
    <citation type="journal article" date="2025" name="Int. J. Syst. Evol. Microbiol.">
        <title>Inconstantimicrobium mannanitabidum sp. nov., a novel member of the family Clostridiaceae isolated from anoxic soil under the treatment of reductive soil disinfestation.</title>
        <authorList>
            <person name="Ueki A."/>
            <person name="Tonouchi A."/>
            <person name="Honma S."/>
            <person name="Kaku N."/>
            <person name="Ueki K."/>
        </authorList>
    </citation>
    <scope>NUCLEOTIDE SEQUENCE</scope>
    <source>
        <strain evidence="1">TW13</strain>
    </source>
</reference>
<evidence type="ECO:0000313" key="1">
    <source>
        <dbReference type="EMBL" id="GKX68159.1"/>
    </source>
</evidence>
<gene>
    <name evidence="1" type="ORF">rsdtw13_34170</name>
</gene>
<name>A0ACB5RGD5_9CLOT</name>
<comment type="caution">
    <text evidence="1">The sequence shown here is derived from an EMBL/GenBank/DDBJ whole genome shotgun (WGS) entry which is preliminary data.</text>
</comment>
<dbReference type="EMBL" id="BROD01000001">
    <property type="protein sequence ID" value="GKX68159.1"/>
    <property type="molecule type" value="Genomic_DNA"/>
</dbReference>
<keyword evidence="2" id="KW-1185">Reference proteome</keyword>
<proteinExistence type="predicted"/>
<organism evidence="1 2">
    <name type="scientific">Inconstantimicrobium mannanitabidum</name>
    <dbReference type="NCBI Taxonomy" id="1604901"/>
    <lineage>
        <taxon>Bacteria</taxon>
        <taxon>Bacillati</taxon>
        <taxon>Bacillota</taxon>
        <taxon>Clostridia</taxon>
        <taxon>Eubacteriales</taxon>
        <taxon>Clostridiaceae</taxon>
        <taxon>Inconstantimicrobium</taxon>
    </lineage>
</organism>
<accession>A0ACB5RGD5</accession>
<dbReference type="Proteomes" id="UP001058074">
    <property type="component" value="Unassembled WGS sequence"/>
</dbReference>
<evidence type="ECO:0000313" key="2">
    <source>
        <dbReference type="Proteomes" id="UP001058074"/>
    </source>
</evidence>
<sequence length="182" mass="21684">MIYYKDEKIIIRDICSEDAINLFICRIDREINLHDPRPLPHTSKELLAECRDYCNTFDKEVMNEVIEERKYKYFIITNNTGDFIGFVNLFGIDKAKKQGEMGIIIGDKRYWRRGVAYTALKLVIKYIFENMDIDRIYIETGETNEPALKLFDKLDFKQCGEYIEDENFRFIVMEKCRSELIV</sequence>
<protein>
    <submittedName>
        <fullName evidence="1">Uncharacterized protein</fullName>
    </submittedName>
</protein>